<organism evidence="2 3">
    <name type="scientific">Mucor lusitanicus CBS 277.49</name>
    <dbReference type="NCBI Taxonomy" id="747725"/>
    <lineage>
        <taxon>Eukaryota</taxon>
        <taxon>Fungi</taxon>
        <taxon>Fungi incertae sedis</taxon>
        <taxon>Mucoromycota</taxon>
        <taxon>Mucoromycotina</taxon>
        <taxon>Mucoromycetes</taxon>
        <taxon>Mucorales</taxon>
        <taxon>Mucorineae</taxon>
        <taxon>Mucoraceae</taxon>
        <taxon>Mucor</taxon>
    </lineage>
</organism>
<reference evidence="2 3" key="1">
    <citation type="submission" date="2015-06" db="EMBL/GenBank/DDBJ databases">
        <title>Expansion of signal transduction pathways in fungi by whole-genome duplication.</title>
        <authorList>
            <consortium name="DOE Joint Genome Institute"/>
            <person name="Corrochano L.M."/>
            <person name="Kuo A."/>
            <person name="Marcet-Houben M."/>
            <person name="Polaino S."/>
            <person name="Salamov A."/>
            <person name="Villalobos J.M."/>
            <person name="Alvarez M.I."/>
            <person name="Avalos J."/>
            <person name="Benito E.P."/>
            <person name="Benoit I."/>
            <person name="Burger G."/>
            <person name="Camino L.P."/>
            <person name="Canovas D."/>
            <person name="Cerda-Olmedo E."/>
            <person name="Cheng J.-F."/>
            <person name="Dominguez A."/>
            <person name="Elias M."/>
            <person name="Eslava A.P."/>
            <person name="Glaser F."/>
            <person name="Grimwood J."/>
            <person name="Gutierrez G."/>
            <person name="Heitman J."/>
            <person name="Henrissat B."/>
            <person name="Iturriaga E.A."/>
            <person name="Lang B.F."/>
            <person name="Lavin J.L."/>
            <person name="Lee S."/>
            <person name="Li W."/>
            <person name="Lindquist E."/>
            <person name="Lopez-Garcia S."/>
            <person name="Luque E.M."/>
            <person name="Marcos A.T."/>
            <person name="Martin J."/>
            <person name="Mccluskey K."/>
            <person name="Medina H.R."/>
            <person name="Miralles-Duran A."/>
            <person name="Miyazaki A."/>
            <person name="Munoz-Torres E."/>
            <person name="Oguiza J.A."/>
            <person name="Ohm R."/>
            <person name="Olmedo M."/>
            <person name="Orejas M."/>
            <person name="Ortiz-Castellanos L."/>
            <person name="Pisabarro A.G."/>
            <person name="Rodriguez-Romero J."/>
            <person name="Ruiz-Herrera J."/>
            <person name="Ruiz-Vazquez R."/>
            <person name="Sanz C."/>
            <person name="Schackwitz W."/>
            <person name="Schmutz J."/>
            <person name="Shahriari M."/>
            <person name="Shelest E."/>
            <person name="Silva-Franco F."/>
            <person name="Soanes D."/>
            <person name="Syed K."/>
            <person name="Tagua V.G."/>
            <person name="Talbot N.J."/>
            <person name="Thon M."/>
            <person name="De Vries R.P."/>
            <person name="Wiebenga A."/>
            <person name="Yadav J.S."/>
            <person name="Braun E.L."/>
            <person name="Baker S."/>
            <person name="Garre V."/>
            <person name="Horwitz B."/>
            <person name="Torres-Martinez S."/>
            <person name="Idnurm A."/>
            <person name="Herrera-Estrella A."/>
            <person name="Gabaldon T."/>
            <person name="Grigoriev I.V."/>
        </authorList>
    </citation>
    <scope>NUCLEOTIDE SEQUENCE [LARGE SCALE GENOMIC DNA]</scope>
    <source>
        <strain evidence="2 3">CBS 277.49</strain>
    </source>
</reference>
<accession>A0A162RHZ9</accession>
<dbReference type="CDD" id="cd00130">
    <property type="entry name" value="PAS"/>
    <property type="match status" value="1"/>
</dbReference>
<dbReference type="EMBL" id="AMYB01000002">
    <property type="protein sequence ID" value="OAD06129.1"/>
    <property type="molecule type" value="Genomic_DNA"/>
</dbReference>
<name>A0A162RHZ9_MUCCL</name>
<dbReference type="Gene3D" id="3.30.450.20">
    <property type="entry name" value="PAS domain"/>
    <property type="match status" value="1"/>
</dbReference>
<protein>
    <recommendedName>
        <fullName evidence="1">PAS domain-containing protein</fullName>
    </recommendedName>
</protein>
<dbReference type="NCBIfam" id="TIGR00229">
    <property type="entry name" value="sensory_box"/>
    <property type="match status" value="1"/>
</dbReference>
<dbReference type="GO" id="GO:0006355">
    <property type="term" value="P:regulation of DNA-templated transcription"/>
    <property type="evidence" value="ECO:0007669"/>
    <property type="project" value="InterPro"/>
</dbReference>
<dbReference type="PROSITE" id="PS50112">
    <property type="entry name" value="PAS"/>
    <property type="match status" value="1"/>
</dbReference>
<dbReference type="SMART" id="SM00091">
    <property type="entry name" value="PAS"/>
    <property type="match status" value="2"/>
</dbReference>
<dbReference type="InterPro" id="IPR013767">
    <property type="entry name" value="PAS_fold"/>
</dbReference>
<evidence type="ECO:0000313" key="2">
    <source>
        <dbReference type="EMBL" id="OAD06129.1"/>
    </source>
</evidence>
<dbReference type="VEuPathDB" id="FungiDB:MUCCIDRAFT_155247"/>
<keyword evidence="3" id="KW-1185">Reference proteome</keyword>
<dbReference type="PANTHER" id="PTHR23042">
    <property type="entry name" value="CIRCADIAN PROTEIN CLOCK/ARNT/BMAL/PAS"/>
    <property type="match status" value="1"/>
</dbReference>
<comment type="caution">
    <text evidence="2">The sequence shown here is derived from an EMBL/GenBank/DDBJ whole genome shotgun (WGS) entry which is preliminary data.</text>
</comment>
<dbReference type="InterPro" id="IPR035965">
    <property type="entry name" value="PAS-like_dom_sf"/>
</dbReference>
<gene>
    <name evidence="2" type="ORF">MUCCIDRAFT_155247</name>
</gene>
<dbReference type="OrthoDB" id="411251at2759"/>
<sequence>MSDNWITIWDNTAEARYVYVSESITALTGWEPEDVIGKDGFDLFHPEDHANLHKVHLTNVYDEKMSSMVSYRYLTKNNSYIRLETIIHYCHDVIIGSNFLYDENSIEHKIRANTVDEVFVCKPDGRLEVAGLWNDKKNRAKPKLDKDKVWQGNRIILSQERRFCLILNRFADALNIVFASNMATELVSLDTQKAIGTSLFDYVKEKDAEYLDAQIDLAREQNMVVRLRFDWIMDHENNLSEPVEAIVSSTDDGIVMVTRLAPRVLVNIQQ</sequence>
<proteinExistence type="predicted"/>
<dbReference type="Proteomes" id="UP000077051">
    <property type="component" value="Unassembled WGS sequence"/>
</dbReference>
<dbReference type="InterPro" id="IPR050933">
    <property type="entry name" value="Circadian_TF"/>
</dbReference>
<dbReference type="Pfam" id="PF00989">
    <property type="entry name" value="PAS"/>
    <property type="match status" value="1"/>
</dbReference>
<feature type="domain" description="PAS" evidence="1">
    <location>
        <begin position="1"/>
        <end position="64"/>
    </location>
</feature>
<dbReference type="SUPFAM" id="SSF55785">
    <property type="entry name" value="PYP-like sensor domain (PAS domain)"/>
    <property type="match status" value="1"/>
</dbReference>
<dbReference type="InterPro" id="IPR000014">
    <property type="entry name" value="PAS"/>
</dbReference>
<evidence type="ECO:0000313" key="3">
    <source>
        <dbReference type="Proteomes" id="UP000077051"/>
    </source>
</evidence>
<evidence type="ECO:0000259" key="1">
    <source>
        <dbReference type="PROSITE" id="PS50112"/>
    </source>
</evidence>
<dbReference type="AlphaFoldDB" id="A0A162RHZ9"/>
<dbReference type="STRING" id="747725.A0A162RHZ9"/>